<dbReference type="EMBL" id="LAZP02000817">
    <property type="protein sequence ID" value="PFH55660.1"/>
    <property type="molecule type" value="Genomic_DNA"/>
</dbReference>
<accession>A0A2A9P436</accession>
<evidence type="ECO:0000313" key="2">
    <source>
        <dbReference type="EMBL" id="PFH55660.1"/>
    </source>
</evidence>
<comment type="caution">
    <text evidence="2">The sequence shown here is derived from an EMBL/GenBank/DDBJ whole genome shotgun (WGS) entry which is preliminary data.</text>
</comment>
<evidence type="ECO:0000313" key="3">
    <source>
        <dbReference type="Proteomes" id="UP000037136"/>
    </source>
</evidence>
<reference evidence="2 3" key="2">
    <citation type="journal article" date="2017" name="Sci. Rep.">
        <title>Ant-infecting Ophiocordyceps genomes reveal a high diversity of potential behavioral manipulation genes and a possible major role for enterotoxins.</title>
        <authorList>
            <person name="de Bekker C."/>
            <person name="Ohm R.A."/>
            <person name="Evans H.C."/>
            <person name="Brachmann A."/>
            <person name="Hughes D.P."/>
        </authorList>
    </citation>
    <scope>NUCLEOTIDE SEQUENCE [LARGE SCALE GENOMIC DNA]</scope>
    <source>
        <strain evidence="2 3">SC16a</strain>
    </source>
</reference>
<sequence>MQRHSNLAGRLRQQVEQARDKGPGRSGIIVSPLLAVRLLDQVSMGLPSWALRRRLRRSSIRVRIEYVEIDALVPGCFLSLLWDGKSKGWGIS</sequence>
<protein>
    <submittedName>
        <fullName evidence="2">Uncharacterized protein</fullName>
    </submittedName>
</protein>
<dbReference type="Proteomes" id="UP000037136">
    <property type="component" value="Unassembled WGS sequence"/>
</dbReference>
<name>A0A2A9P436_OPHUN</name>
<evidence type="ECO:0000256" key="1">
    <source>
        <dbReference type="SAM" id="MobiDB-lite"/>
    </source>
</evidence>
<organism evidence="2 3">
    <name type="scientific">Ophiocordyceps unilateralis</name>
    <name type="common">Zombie-ant fungus</name>
    <name type="synonym">Torrubia unilateralis</name>
    <dbReference type="NCBI Taxonomy" id="268505"/>
    <lineage>
        <taxon>Eukaryota</taxon>
        <taxon>Fungi</taxon>
        <taxon>Dikarya</taxon>
        <taxon>Ascomycota</taxon>
        <taxon>Pezizomycotina</taxon>
        <taxon>Sordariomycetes</taxon>
        <taxon>Hypocreomycetidae</taxon>
        <taxon>Hypocreales</taxon>
        <taxon>Ophiocordycipitaceae</taxon>
        <taxon>Ophiocordyceps</taxon>
    </lineage>
</organism>
<gene>
    <name evidence="2" type="ORF">XA68_17862</name>
</gene>
<dbReference type="AlphaFoldDB" id="A0A2A9P436"/>
<feature type="region of interest" description="Disordered" evidence="1">
    <location>
        <begin position="1"/>
        <end position="25"/>
    </location>
</feature>
<reference evidence="2 3" key="1">
    <citation type="journal article" date="2015" name="BMC Genomics">
        <title>Gene expression during zombie ant biting behavior reflects the complexity underlying fungal parasitic behavioral manipulation.</title>
        <authorList>
            <person name="de Bekker C."/>
            <person name="Ohm R.A."/>
            <person name="Loreto R.G."/>
            <person name="Sebastian A."/>
            <person name="Albert I."/>
            <person name="Merrow M."/>
            <person name="Brachmann A."/>
            <person name="Hughes D.P."/>
        </authorList>
    </citation>
    <scope>NUCLEOTIDE SEQUENCE [LARGE SCALE GENOMIC DNA]</scope>
    <source>
        <strain evidence="2 3">SC16a</strain>
    </source>
</reference>
<proteinExistence type="predicted"/>
<keyword evidence="3" id="KW-1185">Reference proteome</keyword>